<comment type="similarity">
    <text evidence="5">Belongs to the FliW family.</text>
</comment>
<dbReference type="GO" id="GO:0005737">
    <property type="term" value="C:cytoplasm"/>
    <property type="evidence" value="ECO:0007669"/>
    <property type="project" value="UniProtKB-SubCell"/>
</dbReference>
<evidence type="ECO:0000256" key="1">
    <source>
        <dbReference type="ARBA" id="ARBA00022490"/>
    </source>
</evidence>
<evidence type="ECO:0000256" key="5">
    <source>
        <dbReference type="HAMAP-Rule" id="MF_01185"/>
    </source>
</evidence>
<keyword evidence="6" id="KW-0969">Cilium</keyword>
<evidence type="ECO:0000256" key="4">
    <source>
        <dbReference type="ARBA" id="ARBA00023186"/>
    </source>
</evidence>
<dbReference type="PANTHER" id="PTHR39190:SF1">
    <property type="entry name" value="FLAGELLAR ASSEMBLY FACTOR FLIW"/>
    <property type="match status" value="1"/>
</dbReference>
<evidence type="ECO:0000256" key="2">
    <source>
        <dbReference type="ARBA" id="ARBA00022795"/>
    </source>
</evidence>
<dbReference type="GO" id="GO:0044780">
    <property type="term" value="P:bacterial-type flagellum assembly"/>
    <property type="evidence" value="ECO:0007669"/>
    <property type="project" value="UniProtKB-UniRule"/>
</dbReference>
<dbReference type="EMBL" id="CP059066">
    <property type="protein sequence ID" value="QSQ10409.1"/>
    <property type="molecule type" value="Genomic_DNA"/>
</dbReference>
<dbReference type="AlphaFoldDB" id="A0A8A0RSD0"/>
<keyword evidence="2 5" id="KW-1005">Bacterial flagellum biogenesis</keyword>
<dbReference type="InterPro" id="IPR024046">
    <property type="entry name" value="Flagellar_assmbl_FliW_dom_sf"/>
</dbReference>
<dbReference type="Gene3D" id="2.30.290.10">
    <property type="entry name" value="BH3618-like"/>
    <property type="match status" value="1"/>
</dbReference>
<dbReference type="PANTHER" id="PTHR39190">
    <property type="entry name" value="FLAGELLAR ASSEMBLY FACTOR FLIW"/>
    <property type="match status" value="1"/>
</dbReference>
<dbReference type="Pfam" id="PF02623">
    <property type="entry name" value="FliW"/>
    <property type="match status" value="1"/>
</dbReference>
<dbReference type="SUPFAM" id="SSF141457">
    <property type="entry name" value="BH3618-like"/>
    <property type="match status" value="1"/>
</dbReference>
<sequence>MRIKTKNFGDMEVDKDRILTFNRGIIGFEDFKKYAVIDHKNENFPFKWLQSLEEKDIAFVVADPFAFYPDYSPVIPNIIINYLGLKENEKPGFYVIAVVPKDPVKMTVNLKAPIVFNPFNRKAEQIIVENEDYKIKHYIFTSIANNHLEQGNNRDMTPSAVND</sequence>
<keyword evidence="7" id="KW-1185">Reference proteome</keyword>
<evidence type="ECO:0000256" key="3">
    <source>
        <dbReference type="ARBA" id="ARBA00022845"/>
    </source>
</evidence>
<keyword evidence="6" id="KW-0966">Cell projection</keyword>
<proteinExistence type="inferred from homology"/>
<dbReference type="GO" id="GO:0006417">
    <property type="term" value="P:regulation of translation"/>
    <property type="evidence" value="ECO:0007669"/>
    <property type="project" value="UniProtKB-KW"/>
</dbReference>
<dbReference type="InterPro" id="IPR003775">
    <property type="entry name" value="Flagellar_assembly_factor_FliW"/>
</dbReference>
<evidence type="ECO:0000313" key="7">
    <source>
        <dbReference type="Proteomes" id="UP000662904"/>
    </source>
</evidence>
<dbReference type="HAMAP" id="MF_01185">
    <property type="entry name" value="FliW"/>
    <property type="match status" value="1"/>
</dbReference>
<dbReference type="KEGG" id="kme:H0A61_02816"/>
<keyword evidence="4 5" id="KW-0143">Chaperone</keyword>
<comment type="function">
    <text evidence="5">Acts as an anti-CsrA protein, binds CsrA and prevents it from repressing translation of its target genes, one of which is flagellin. Binds to flagellin and participates in the assembly of the flagellum.</text>
</comment>
<comment type="subunit">
    <text evidence="5">Interacts with translational regulator CsrA and flagellin(s).</text>
</comment>
<evidence type="ECO:0000313" key="6">
    <source>
        <dbReference type="EMBL" id="QSQ10409.1"/>
    </source>
</evidence>
<dbReference type="RefSeq" id="WP_206707719.1">
    <property type="nucleotide sequence ID" value="NZ_CP059066.1"/>
</dbReference>
<gene>
    <name evidence="5 6" type="primary">fliW</name>
    <name evidence="6" type="ORF">H0A61_02816</name>
</gene>
<dbReference type="NCBIfam" id="NF009793">
    <property type="entry name" value="PRK13285.1-1"/>
    <property type="match status" value="1"/>
</dbReference>
<reference evidence="6" key="1">
    <citation type="submission" date="2020-07" db="EMBL/GenBank/DDBJ databases">
        <title>Koleobacter methoxysyntrophicus gen. nov., sp. nov., a novel anaerobic bacterium isolated from deep subsurface oil field and proposal of Koleobacterales ord. nov. in the phylum Firmicutes.</title>
        <authorList>
            <person name="Sakamoto S."/>
            <person name="Tamaki H."/>
        </authorList>
    </citation>
    <scope>NUCLEOTIDE SEQUENCE</scope>
    <source>
        <strain evidence="6">NRmbB1</strain>
    </source>
</reference>
<protein>
    <recommendedName>
        <fullName evidence="5">Flagellar assembly factor FliW</fullName>
    </recommendedName>
</protein>
<dbReference type="Proteomes" id="UP000662904">
    <property type="component" value="Chromosome"/>
</dbReference>
<name>A0A8A0RSD0_9FIRM</name>
<organism evidence="6 7">
    <name type="scientific">Koleobacter methoxysyntrophicus</name>
    <dbReference type="NCBI Taxonomy" id="2751313"/>
    <lineage>
        <taxon>Bacteria</taxon>
        <taxon>Bacillati</taxon>
        <taxon>Bacillota</taxon>
        <taxon>Clostridia</taxon>
        <taxon>Koleobacterales</taxon>
        <taxon>Koleobacteraceae</taxon>
        <taxon>Koleobacter</taxon>
    </lineage>
</organism>
<keyword evidence="1 5" id="KW-0963">Cytoplasm</keyword>
<keyword evidence="6" id="KW-0282">Flagellum</keyword>
<accession>A0A8A0RSD0</accession>
<keyword evidence="3 5" id="KW-0810">Translation regulation</keyword>
<comment type="subcellular location">
    <subcellularLocation>
        <location evidence="5">Cytoplasm</location>
    </subcellularLocation>
</comment>